<gene>
    <name evidence="2" type="ORF">Acr_18g0006480</name>
</gene>
<sequence length="250" mass="27418">MTKFRSDHDIPNDVLIERPCPNKVATILGVEDCIPGSVNFVLTMLSVDTLMRREGLQFNAYDLLHVDLEEMQRVQVQALVIPLARLTFWGQRGTIDSELPPIPPALGDEVDNSFVGGEGVDSNSEVDMPLKAKNLGDALAPHKAELAILEPRVCSYQAQEAVMLPQDVDDLTVEDSVEVGDLMVMQYVQVFDCSFNRDGDYYLRQVVELRPGIFHEEEAVEGEDEVGEAGAKDELGAGVEGNGAGDQDIT</sequence>
<dbReference type="EMBL" id="BJWL01000018">
    <property type="protein sequence ID" value="GFZ06478.1"/>
    <property type="molecule type" value="Genomic_DNA"/>
</dbReference>
<organism evidence="2 3">
    <name type="scientific">Actinidia rufa</name>
    <dbReference type="NCBI Taxonomy" id="165716"/>
    <lineage>
        <taxon>Eukaryota</taxon>
        <taxon>Viridiplantae</taxon>
        <taxon>Streptophyta</taxon>
        <taxon>Embryophyta</taxon>
        <taxon>Tracheophyta</taxon>
        <taxon>Spermatophyta</taxon>
        <taxon>Magnoliopsida</taxon>
        <taxon>eudicotyledons</taxon>
        <taxon>Gunneridae</taxon>
        <taxon>Pentapetalae</taxon>
        <taxon>asterids</taxon>
        <taxon>Ericales</taxon>
        <taxon>Actinidiaceae</taxon>
        <taxon>Actinidia</taxon>
    </lineage>
</organism>
<dbReference type="Proteomes" id="UP000585474">
    <property type="component" value="Unassembled WGS sequence"/>
</dbReference>
<evidence type="ECO:0000313" key="3">
    <source>
        <dbReference type="Proteomes" id="UP000585474"/>
    </source>
</evidence>
<evidence type="ECO:0000256" key="1">
    <source>
        <dbReference type="SAM" id="MobiDB-lite"/>
    </source>
</evidence>
<feature type="region of interest" description="Disordered" evidence="1">
    <location>
        <begin position="219"/>
        <end position="250"/>
    </location>
</feature>
<protein>
    <submittedName>
        <fullName evidence="2">Uncharacterized protein</fullName>
    </submittedName>
</protein>
<reference evidence="2 3" key="1">
    <citation type="submission" date="2019-07" db="EMBL/GenBank/DDBJ databases">
        <title>De Novo Assembly of kiwifruit Actinidia rufa.</title>
        <authorList>
            <person name="Sugita-Konishi S."/>
            <person name="Sato K."/>
            <person name="Mori E."/>
            <person name="Abe Y."/>
            <person name="Kisaki G."/>
            <person name="Hamano K."/>
            <person name="Suezawa K."/>
            <person name="Otani M."/>
            <person name="Fukuda T."/>
            <person name="Manabe T."/>
            <person name="Gomi K."/>
            <person name="Tabuchi M."/>
            <person name="Akimitsu K."/>
            <person name="Kataoka I."/>
        </authorList>
    </citation>
    <scope>NUCLEOTIDE SEQUENCE [LARGE SCALE GENOMIC DNA]</scope>
    <source>
        <strain evidence="3">cv. Fuchu</strain>
    </source>
</reference>
<accession>A0A7J0G6R5</accession>
<dbReference type="AlphaFoldDB" id="A0A7J0G6R5"/>
<dbReference type="OrthoDB" id="1750920at2759"/>
<keyword evidence="3" id="KW-1185">Reference proteome</keyword>
<proteinExistence type="predicted"/>
<name>A0A7J0G6R5_9ERIC</name>
<comment type="caution">
    <text evidence="2">The sequence shown here is derived from an EMBL/GenBank/DDBJ whole genome shotgun (WGS) entry which is preliminary data.</text>
</comment>
<evidence type="ECO:0000313" key="2">
    <source>
        <dbReference type="EMBL" id="GFZ06478.1"/>
    </source>
</evidence>